<dbReference type="EMBL" id="CP144745">
    <property type="protein sequence ID" value="WVZ52765.1"/>
    <property type="molecule type" value="Genomic_DNA"/>
</dbReference>
<name>A0AAQ3PNM9_PASNO</name>
<organism evidence="1 2">
    <name type="scientific">Paspalum notatum var. saurae</name>
    <dbReference type="NCBI Taxonomy" id="547442"/>
    <lineage>
        <taxon>Eukaryota</taxon>
        <taxon>Viridiplantae</taxon>
        <taxon>Streptophyta</taxon>
        <taxon>Embryophyta</taxon>
        <taxon>Tracheophyta</taxon>
        <taxon>Spermatophyta</taxon>
        <taxon>Magnoliopsida</taxon>
        <taxon>Liliopsida</taxon>
        <taxon>Poales</taxon>
        <taxon>Poaceae</taxon>
        <taxon>PACMAD clade</taxon>
        <taxon>Panicoideae</taxon>
        <taxon>Andropogonodae</taxon>
        <taxon>Paspaleae</taxon>
        <taxon>Paspalinae</taxon>
        <taxon>Paspalum</taxon>
    </lineage>
</organism>
<protein>
    <submittedName>
        <fullName evidence="1">Uncharacterized protein</fullName>
    </submittedName>
</protein>
<evidence type="ECO:0000313" key="2">
    <source>
        <dbReference type="Proteomes" id="UP001341281"/>
    </source>
</evidence>
<sequence length="67" mass="7093">MDTFSPKRLRAAAASWLPLLASPCHRRAPTPDAAFTSQIEAAAPRGVSFIAAASLPGKCSRKCPIEQ</sequence>
<accession>A0AAQ3PNM9</accession>
<dbReference type="AlphaFoldDB" id="A0AAQ3PNM9"/>
<dbReference type="Proteomes" id="UP001341281">
    <property type="component" value="Chromosome 01"/>
</dbReference>
<reference evidence="1 2" key="1">
    <citation type="submission" date="2024-02" db="EMBL/GenBank/DDBJ databases">
        <title>High-quality chromosome-scale genome assembly of Pensacola bahiagrass (Paspalum notatum Flugge var. saurae).</title>
        <authorList>
            <person name="Vega J.M."/>
            <person name="Podio M."/>
            <person name="Orjuela J."/>
            <person name="Siena L.A."/>
            <person name="Pessino S.C."/>
            <person name="Combes M.C."/>
            <person name="Mariac C."/>
            <person name="Albertini E."/>
            <person name="Pupilli F."/>
            <person name="Ortiz J.P.A."/>
            <person name="Leblanc O."/>
        </authorList>
    </citation>
    <scope>NUCLEOTIDE SEQUENCE [LARGE SCALE GENOMIC DNA]</scope>
    <source>
        <strain evidence="1">R1</strain>
        <tissue evidence="1">Leaf</tissue>
    </source>
</reference>
<proteinExistence type="predicted"/>
<evidence type="ECO:0000313" key="1">
    <source>
        <dbReference type="EMBL" id="WVZ52764.1"/>
    </source>
</evidence>
<dbReference type="EMBL" id="CP144745">
    <property type="protein sequence ID" value="WVZ52764.1"/>
    <property type="molecule type" value="Genomic_DNA"/>
</dbReference>
<gene>
    <name evidence="1" type="ORF">U9M48_003792</name>
</gene>
<keyword evidence="2" id="KW-1185">Reference proteome</keyword>